<dbReference type="PROSITE" id="PS51668">
    <property type="entry name" value="TSAA_2"/>
    <property type="match status" value="1"/>
</dbReference>
<sequence length="428" mass="47828">MSTQACCCAEQVRKLTQQTSVMRREIKNLRMQIDGFKRAHRNQMSTLHSLLANCKKREDGEQPLNKGPREINQLEQVPIGYIRSCFLVKNGTPRQPVVCSSSRASLKIEGSVFNNPEHSLSGLEHYSHIWIIFLFHKNGQMSCKAKVKPPRLNGQRVGVYSSRSPHRPNALGLTLAKLEGITGDTLHLSGIDIISGTPVLDIKPYIPDYDSPTTRLESSISEGKERALTAEPPIMDPDEQSKNSDAASEQSSKLNVCSLMPSDSSPSYQSSSSDLTDVLTEARNYLEHFTENSTQVMEPNACEGASVKSNSFTSANVRYGHEDYSTIAAWVRSPPIRKLDVRFTANAERELREFLSCDATDGTRPKFQFMKGPDEAVAAIQGILSADPRSVYRRRRCADRLFFFTLDTADITCWFDDAFAEVVRVRPV</sequence>
<dbReference type="Pfam" id="PF01980">
    <property type="entry name" value="TrmO_N"/>
    <property type="match status" value="1"/>
</dbReference>
<dbReference type="InterPro" id="IPR036413">
    <property type="entry name" value="YaeB-like_sf"/>
</dbReference>
<evidence type="ECO:0000313" key="12">
    <source>
        <dbReference type="Proteomes" id="UP000316079"/>
    </source>
</evidence>
<dbReference type="OrthoDB" id="4882at2759"/>
<keyword evidence="3" id="KW-0949">S-adenosyl-L-methionine</keyword>
<evidence type="ECO:0000256" key="5">
    <source>
        <dbReference type="ARBA" id="ARBA00033753"/>
    </source>
</evidence>
<feature type="region of interest" description="Disordered" evidence="9">
    <location>
        <begin position="212"/>
        <end position="273"/>
    </location>
</feature>
<dbReference type="FunFam" id="2.40.30.70:FF:000002">
    <property type="entry name" value="tRNA (Adenine(37)-N6)-methyltransferase isoform X1"/>
    <property type="match status" value="1"/>
</dbReference>
<evidence type="ECO:0000256" key="3">
    <source>
        <dbReference type="ARBA" id="ARBA00022691"/>
    </source>
</evidence>
<gene>
    <name evidence="11" type="ORF">DNTS_033510</name>
</gene>
<dbReference type="GO" id="GO:0008033">
    <property type="term" value="P:tRNA processing"/>
    <property type="evidence" value="ECO:0007669"/>
    <property type="project" value="UniProtKB-KW"/>
</dbReference>
<dbReference type="STRING" id="623744.A0A553PE57"/>
<dbReference type="InterPro" id="IPR040372">
    <property type="entry name" value="YaeB-like"/>
</dbReference>
<keyword evidence="12" id="KW-1185">Reference proteome</keyword>
<name>A0A553PE57_9TELE</name>
<evidence type="ECO:0000259" key="10">
    <source>
        <dbReference type="PROSITE" id="PS51668"/>
    </source>
</evidence>
<evidence type="ECO:0000256" key="4">
    <source>
        <dbReference type="ARBA" id="ARBA00022694"/>
    </source>
</evidence>
<dbReference type="AlphaFoldDB" id="A0A553PE57"/>
<dbReference type="FunFam" id="3.30.2310.10:FF:000002">
    <property type="entry name" value="tRNA methyltransferase O"/>
    <property type="match status" value="1"/>
</dbReference>
<dbReference type="Proteomes" id="UP000316079">
    <property type="component" value="Unassembled WGS sequence"/>
</dbReference>
<dbReference type="Gene3D" id="2.40.30.70">
    <property type="entry name" value="YaeB-like"/>
    <property type="match status" value="1"/>
</dbReference>
<dbReference type="EMBL" id="SRMA01026711">
    <property type="protein sequence ID" value="TRY75957.1"/>
    <property type="molecule type" value="Genomic_DNA"/>
</dbReference>
<evidence type="ECO:0000256" key="8">
    <source>
        <dbReference type="ARBA" id="ARBA00079732"/>
    </source>
</evidence>
<dbReference type="InterPro" id="IPR023370">
    <property type="entry name" value="TrmO-like_N"/>
</dbReference>
<evidence type="ECO:0000256" key="7">
    <source>
        <dbReference type="ARBA" id="ARBA00068542"/>
    </source>
</evidence>
<comment type="similarity">
    <text evidence="5">Belongs to the tRNA methyltransferase O family.</text>
</comment>
<evidence type="ECO:0000256" key="2">
    <source>
        <dbReference type="ARBA" id="ARBA00022679"/>
    </source>
</evidence>
<dbReference type="NCBIfam" id="TIGR00104">
    <property type="entry name" value="tRNA_TsaA"/>
    <property type="match status" value="1"/>
</dbReference>
<keyword evidence="1" id="KW-0489">Methyltransferase</keyword>
<dbReference type="PANTHER" id="PTHR12818">
    <property type="entry name" value="TRNA (ADENINE(37)-N6)-METHYLTRANSFERASE"/>
    <property type="match status" value="1"/>
</dbReference>
<comment type="caution">
    <text evidence="11">The sequence shown here is derived from an EMBL/GenBank/DDBJ whole genome shotgun (WGS) entry which is preliminary data.</text>
</comment>
<dbReference type="SUPFAM" id="SSF118196">
    <property type="entry name" value="YaeB-like"/>
    <property type="match status" value="1"/>
</dbReference>
<evidence type="ECO:0000256" key="9">
    <source>
        <dbReference type="SAM" id="MobiDB-lite"/>
    </source>
</evidence>
<keyword evidence="4" id="KW-0819">tRNA processing</keyword>
<feature type="compositionally biased region" description="Polar residues" evidence="9">
    <location>
        <begin position="212"/>
        <end position="221"/>
    </location>
</feature>
<feature type="domain" description="TsaA-like" evidence="10">
    <location>
        <begin position="76"/>
        <end position="214"/>
    </location>
</feature>
<dbReference type="InterPro" id="IPR036414">
    <property type="entry name" value="YaeB_N_sf"/>
</dbReference>
<dbReference type="CDD" id="cd09281">
    <property type="entry name" value="UPF0066"/>
    <property type="match status" value="1"/>
</dbReference>
<organism evidence="11 12">
    <name type="scientific">Danionella cerebrum</name>
    <dbReference type="NCBI Taxonomy" id="2873325"/>
    <lineage>
        <taxon>Eukaryota</taxon>
        <taxon>Metazoa</taxon>
        <taxon>Chordata</taxon>
        <taxon>Craniata</taxon>
        <taxon>Vertebrata</taxon>
        <taxon>Euteleostomi</taxon>
        <taxon>Actinopterygii</taxon>
        <taxon>Neopterygii</taxon>
        <taxon>Teleostei</taxon>
        <taxon>Ostariophysi</taxon>
        <taxon>Cypriniformes</taxon>
        <taxon>Danionidae</taxon>
        <taxon>Danioninae</taxon>
        <taxon>Danionella</taxon>
    </lineage>
</organism>
<feature type="compositionally biased region" description="Polar residues" evidence="9">
    <location>
        <begin position="243"/>
        <end position="255"/>
    </location>
</feature>
<dbReference type="PANTHER" id="PTHR12818:SF0">
    <property type="entry name" value="TRNA (ADENINE(37)-N6)-METHYLTRANSFERASE"/>
    <property type="match status" value="1"/>
</dbReference>
<protein>
    <recommendedName>
        <fullName evidence="7">tRNA (adenine(37)-N6)-methyltransferase</fullName>
    </recommendedName>
    <alternativeName>
        <fullName evidence="8">tRNA methyltransferase O</fullName>
    </alternativeName>
</protein>
<proteinExistence type="inferred from homology"/>
<evidence type="ECO:0000256" key="6">
    <source>
        <dbReference type="ARBA" id="ARBA00051117"/>
    </source>
</evidence>
<reference evidence="11 12" key="1">
    <citation type="journal article" date="2019" name="Sci. Data">
        <title>Hybrid genome assembly and annotation of Danionella translucida.</title>
        <authorList>
            <person name="Kadobianskyi M."/>
            <person name="Schulze L."/>
            <person name="Schuelke M."/>
            <person name="Judkewitz B."/>
        </authorList>
    </citation>
    <scope>NUCLEOTIDE SEQUENCE [LARGE SCALE GENOMIC DNA]</scope>
    <source>
        <strain evidence="11 12">Bolton</strain>
    </source>
</reference>
<dbReference type="GO" id="GO:0032259">
    <property type="term" value="P:methylation"/>
    <property type="evidence" value="ECO:0007669"/>
    <property type="project" value="UniProtKB-KW"/>
</dbReference>
<evidence type="ECO:0000256" key="1">
    <source>
        <dbReference type="ARBA" id="ARBA00022603"/>
    </source>
</evidence>
<keyword evidence="2" id="KW-0808">Transferase</keyword>
<dbReference type="Gene3D" id="3.30.2310.10">
    <property type="entry name" value="YaeB-like"/>
    <property type="match status" value="1"/>
</dbReference>
<feature type="compositionally biased region" description="Low complexity" evidence="9">
    <location>
        <begin position="258"/>
        <end position="273"/>
    </location>
</feature>
<comment type="catalytic activity">
    <reaction evidence="6">
        <text>N(6)-L-threonylcarbamoyladenosine(37) in tRNA + S-adenosyl-L-methionine = N(6)-methyl,N(6)-L-threonylcarbamoyladenosine(37) in tRNA + S-adenosyl-L-homocysteine + H(+)</text>
        <dbReference type="Rhea" id="RHEA:70027"/>
        <dbReference type="Rhea" id="RHEA-COMP:10163"/>
        <dbReference type="Rhea" id="RHEA-COMP:17808"/>
        <dbReference type="ChEBI" id="CHEBI:15378"/>
        <dbReference type="ChEBI" id="CHEBI:57856"/>
        <dbReference type="ChEBI" id="CHEBI:59789"/>
        <dbReference type="ChEBI" id="CHEBI:74418"/>
        <dbReference type="ChEBI" id="CHEBI:188470"/>
    </reaction>
    <physiologicalReaction direction="left-to-right" evidence="6">
        <dbReference type="Rhea" id="RHEA:70028"/>
    </physiologicalReaction>
</comment>
<dbReference type="GO" id="GO:0008168">
    <property type="term" value="F:methyltransferase activity"/>
    <property type="evidence" value="ECO:0007669"/>
    <property type="project" value="UniProtKB-KW"/>
</dbReference>
<accession>A0A553PE57</accession>
<evidence type="ECO:0000313" key="11">
    <source>
        <dbReference type="EMBL" id="TRY75957.1"/>
    </source>
</evidence>